<keyword evidence="3" id="KW-1185">Reference proteome</keyword>
<dbReference type="NCBIfam" id="NF033516">
    <property type="entry name" value="transpos_IS3"/>
    <property type="match status" value="1"/>
</dbReference>
<dbReference type="GO" id="GO:0015074">
    <property type="term" value="P:DNA integration"/>
    <property type="evidence" value="ECO:0007669"/>
    <property type="project" value="InterPro"/>
</dbReference>
<dbReference type="SUPFAM" id="SSF53098">
    <property type="entry name" value="Ribonuclease H-like"/>
    <property type="match status" value="1"/>
</dbReference>
<dbReference type="InterPro" id="IPR001584">
    <property type="entry name" value="Integrase_cat-core"/>
</dbReference>
<evidence type="ECO:0000313" key="3">
    <source>
        <dbReference type="Proteomes" id="UP000203464"/>
    </source>
</evidence>
<feature type="domain" description="Integrase catalytic" evidence="1">
    <location>
        <begin position="3"/>
        <end position="176"/>
    </location>
</feature>
<dbReference type="GO" id="GO:0003676">
    <property type="term" value="F:nucleic acid binding"/>
    <property type="evidence" value="ECO:0007669"/>
    <property type="project" value="InterPro"/>
</dbReference>
<dbReference type="PANTHER" id="PTHR46889:SF4">
    <property type="entry name" value="TRANSPOSASE INSO FOR INSERTION SEQUENCE ELEMENT IS911B-RELATED"/>
    <property type="match status" value="1"/>
</dbReference>
<protein>
    <submittedName>
        <fullName evidence="2">Integrase core domain protein</fullName>
    </submittedName>
</protein>
<proteinExistence type="predicted"/>
<dbReference type="PROSITE" id="PS50994">
    <property type="entry name" value="INTEGRASE"/>
    <property type="match status" value="1"/>
</dbReference>
<organism evidence="2 3">
    <name type="scientific">Octadecabacter ascidiaceicola</name>
    <dbReference type="NCBI Taxonomy" id="1655543"/>
    <lineage>
        <taxon>Bacteria</taxon>
        <taxon>Pseudomonadati</taxon>
        <taxon>Pseudomonadota</taxon>
        <taxon>Alphaproteobacteria</taxon>
        <taxon>Rhodobacterales</taxon>
        <taxon>Roseobacteraceae</taxon>
        <taxon>Octadecabacter</taxon>
    </lineage>
</organism>
<name>A0A238KRJ2_9RHOB</name>
<dbReference type="Pfam" id="PF00665">
    <property type="entry name" value="rve"/>
    <property type="match status" value="1"/>
</dbReference>
<dbReference type="AlphaFoldDB" id="A0A238KRJ2"/>
<dbReference type="PANTHER" id="PTHR46889">
    <property type="entry name" value="TRANSPOSASE INSF FOR INSERTION SEQUENCE IS3B-RELATED"/>
    <property type="match status" value="1"/>
</dbReference>
<accession>A0A238KRJ2</accession>
<gene>
    <name evidence="2" type="ORF">OCA8868_03281</name>
</gene>
<dbReference type="EMBL" id="FXYD01000007">
    <property type="protein sequence ID" value="SMX45297.1"/>
    <property type="molecule type" value="Genomic_DNA"/>
</dbReference>
<dbReference type="Gene3D" id="3.30.420.10">
    <property type="entry name" value="Ribonuclease H-like superfamily/Ribonuclease H"/>
    <property type="match status" value="1"/>
</dbReference>
<reference evidence="3" key="1">
    <citation type="submission" date="2017-05" db="EMBL/GenBank/DDBJ databases">
        <authorList>
            <person name="Rodrigo-Torres L."/>
            <person name="Arahal R. D."/>
            <person name="Lucena T."/>
        </authorList>
    </citation>
    <scope>NUCLEOTIDE SEQUENCE [LARGE SCALE GENOMIC DNA]</scope>
    <source>
        <strain evidence="3">CECT 8868</strain>
    </source>
</reference>
<evidence type="ECO:0000259" key="1">
    <source>
        <dbReference type="PROSITE" id="PS50994"/>
    </source>
</evidence>
<dbReference type="Proteomes" id="UP000203464">
    <property type="component" value="Unassembled WGS sequence"/>
</dbReference>
<dbReference type="Pfam" id="PF13333">
    <property type="entry name" value="rve_2"/>
    <property type="match status" value="1"/>
</dbReference>
<dbReference type="InterPro" id="IPR050900">
    <property type="entry name" value="Transposase_IS3/IS150/IS904"/>
</dbReference>
<dbReference type="InterPro" id="IPR012337">
    <property type="entry name" value="RNaseH-like_sf"/>
</dbReference>
<dbReference type="InterPro" id="IPR036397">
    <property type="entry name" value="RNaseH_sf"/>
</dbReference>
<dbReference type="InterPro" id="IPR048020">
    <property type="entry name" value="Transpos_IS3"/>
</dbReference>
<sequence>MLLNQIPHGVVYCGAIGSSPMDDDITYIKTYEGFLYLAVVIDLYSRRVIGWATQSRQPTDLVLQALLMAVWRRKPKQTVLIHTDQGSQYTSRDWAAFLRAHNIEHSMSRRGNCHDNAVAESFFNLLKRERVRRRTYKTREQARQDVFDYIEMFYNPKRKHARNGMLSPVDFENRQRNVNQEGV</sequence>
<evidence type="ECO:0000313" key="2">
    <source>
        <dbReference type="EMBL" id="SMX45297.1"/>
    </source>
</evidence>